<feature type="transmembrane region" description="Helical" evidence="6">
    <location>
        <begin position="314"/>
        <end position="338"/>
    </location>
</feature>
<feature type="transmembrane region" description="Helical" evidence="6">
    <location>
        <begin position="164"/>
        <end position="182"/>
    </location>
</feature>
<feature type="transmembrane region" description="Helical" evidence="6">
    <location>
        <begin position="344"/>
        <end position="364"/>
    </location>
</feature>
<gene>
    <name evidence="7" type="ORF">V5F30_01040</name>
</gene>
<proteinExistence type="predicted"/>
<feature type="transmembrane region" description="Helical" evidence="6">
    <location>
        <begin position="91"/>
        <end position="113"/>
    </location>
</feature>
<organism evidence="7 8">
    <name type="scientific">Xanthobacter aminoxidans</name>
    <dbReference type="NCBI Taxonomy" id="186280"/>
    <lineage>
        <taxon>Bacteria</taxon>
        <taxon>Pseudomonadati</taxon>
        <taxon>Pseudomonadota</taxon>
        <taxon>Alphaproteobacteria</taxon>
        <taxon>Hyphomicrobiales</taxon>
        <taxon>Xanthobacteraceae</taxon>
        <taxon>Xanthobacter</taxon>
    </lineage>
</organism>
<dbReference type="InterPro" id="IPR002797">
    <property type="entry name" value="Polysacc_synth"/>
</dbReference>
<keyword evidence="5 6" id="KW-0472">Membrane</keyword>
<dbReference type="Pfam" id="PF01943">
    <property type="entry name" value="Polysacc_synt"/>
    <property type="match status" value="1"/>
</dbReference>
<dbReference type="PANTHER" id="PTHR30250:SF11">
    <property type="entry name" value="O-ANTIGEN TRANSPORTER-RELATED"/>
    <property type="match status" value="1"/>
</dbReference>
<protein>
    <submittedName>
        <fullName evidence="7">Oligosaccharide flippase family protein</fullName>
    </submittedName>
</protein>
<keyword evidence="8" id="KW-1185">Reference proteome</keyword>
<dbReference type="PANTHER" id="PTHR30250">
    <property type="entry name" value="PST FAMILY PREDICTED COLANIC ACID TRANSPORTER"/>
    <property type="match status" value="1"/>
</dbReference>
<feature type="transmembrane region" description="Helical" evidence="6">
    <location>
        <begin position="403"/>
        <end position="425"/>
    </location>
</feature>
<feature type="transmembrane region" description="Helical" evidence="6">
    <location>
        <begin position="230"/>
        <end position="256"/>
    </location>
</feature>
<evidence type="ECO:0000313" key="7">
    <source>
        <dbReference type="EMBL" id="MFG1250768.1"/>
    </source>
</evidence>
<reference evidence="7 8" key="1">
    <citation type="submission" date="2024-02" db="EMBL/GenBank/DDBJ databases">
        <title>Expansion and revision of Xanthobacter and proposal of Roseixanthobacter gen. nov.</title>
        <authorList>
            <person name="Soltysiak M.P.M."/>
            <person name="Jalihal A."/>
            <person name="Ory A."/>
            <person name="Chrisophersen C."/>
            <person name="Lee A.D."/>
            <person name="Boulton J."/>
            <person name="Springer M."/>
        </authorList>
    </citation>
    <scope>NUCLEOTIDE SEQUENCE [LARGE SCALE GENOMIC DNA]</scope>
    <source>
        <strain evidence="7 8">CB5</strain>
    </source>
</reference>
<evidence type="ECO:0000256" key="3">
    <source>
        <dbReference type="ARBA" id="ARBA00022692"/>
    </source>
</evidence>
<feature type="transmembrane region" description="Helical" evidence="6">
    <location>
        <begin position="51"/>
        <end position="70"/>
    </location>
</feature>
<feature type="transmembrane region" description="Helical" evidence="6">
    <location>
        <begin position="276"/>
        <end position="294"/>
    </location>
</feature>
<dbReference type="Proteomes" id="UP001604043">
    <property type="component" value="Unassembled WGS sequence"/>
</dbReference>
<evidence type="ECO:0000256" key="5">
    <source>
        <dbReference type="ARBA" id="ARBA00023136"/>
    </source>
</evidence>
<feature type="transmembrane region" description="Helical" evidence="6">
    <location>
        <begin position="376"/>
        <end position="397"/>
    </location>
</feature>
<feature type="transmembrane region" description="Helical" evidence="6">
    <location>
        <begin position="133"/>
        <end position="152"/>
    </location>
</feature>
<comment type="caution">
    <text evidence="7">The sequence shown here is derived from an EMBL/GenBank/DDBJ whole genome shotgun (WGS) entry which is preliminary data.</text>
</comment>
<keyword evidence="2" id="KW-1003">Cell membrane</keyword>
<keyword evidence="3 6" id="KW-0812">Transmembrane</keyword>
<evidence type="ECO:0000256" key="1">
    <source>
        <dbReference type="ARBA" id="ARBA00004651"/>
    </source>
</evidence>
<evidence type="ECO:0000256" key="6">
    <source>
        <dbReference type="SAM" id="Phobius"/>
    </source>
</evidence>
<sequence length="432" mass="45592">MSAAQLRSAMGLINTYGIYLAAMMARGLELVGKLGLYVLGARILGVHDSGYFFLCLTWVGVFATVSRGGFERAVVRHVAAELAIGKGRAARHALLTGGVAVLVIGLVVSLITGALSEPIATRLFRDPEAARPLFLAAFIILPQAMCYFVGNALMGLHKSAWGQLVQNGLWPCFTLAALLAGVQSLDGVLIALAVANVAAALIGLVLVWRDRHRFVDTPSDMDGTAEQLPALWRTAMPLAVVETVQILLPSLPVLLLATFGQPAQVGAFSVASRISMLTWVVSASIGSVAAPSFAARHRQGQWDALRQLNRKVRLAIAVFSAPLLVGMFFFPAMILHLVGPGFEIAATALVILAVGQLVYALLPCQEIVLAMAGHGGLLRWLTVAQTVVCLILCVLLIPSFGMIGAAIATAVFASQLAIGSALAVLRTMPRAF</sequence>
<evidence type="ECO:0000256" key="4">
    <source>
        <dbReference type="ARBA" id="ARBA00022989"/>
    </source>
</evidence>
<dbReference type="RefSeq" id="WP_394006870.1">
    <property type="nucleotide sequence ID" value="NZ_JBAFUR010000001.1"/>
</dbReference>
<feature type="transmembrane region" description="Helical" evidence="6">
    <location>
        <begin position="188"/>
        <end position="209"/>
    </location>
</feature>
<dbReference type="InterPro" id="IPR050833">
    <property type="entry name" value="Poly_Biosynth_Transport"/>
</dbReference>
<evidence type="ECO:0000256" key="2">
    <source>
        <dbReference type="ARBA" id="ARBA00022475"/>
    </source>
</evidence>
<comment type="subcellular location">
    <subcellularLocation>
        <location evidence="1">Cell membrane</location>
        <topology evidence="1">Multi-pass membrane protein</topology>
    </subcellularLocation>
</comment>
<dbReference type="EMBL" id="JBAFUR010000001">
    <property type="protein sequence ID" value="MFG1250768.1"/>
    <property type="molecule type" value="Genomic_DNA"/>
</dbReference>
<feature type="transmembrane region" description="Helical" evidence="6">
    <location>
        <begin position="12"/>
        <end position="31"/>
    </location>
</feature>
<name>A0ABW6ZC49_9HYPH</name>
<keyword evidence="4 6" id="KW-1133">Transmembrane helix</keyword>
<evidence type="ECO:0000313" key="8">
    <source>
        <dbReference type="Proteomes" id="UP001604043"/>
    </source>
</evidence>
<accession>A0ABW6ZC49</accession>